<proteinExistence type="inferred from homology"/>
<keyword evidence="5 13" id="KW-0547">Nucleotide-binding</keyword>
<dbReference type="GO" id="GO:0005524">
    <property type="term" value="F:ATP binding"/>
    <property type="evidence" value="ECO:0007669"/>
    <property type="project" value="UniProtKB-UniRule"/>
</dbReference>
<evidence type="ECO:0000256" key="7">
    <source>
        <dbReference type="ARBA" id="ARBA00022842"/>
    </source>
</evidence>
<comment type="pathway">
    <text evidence="1 13">Carbohydrate metabolism; tricarboxylic acid cycle; succinate from succinyl-CoA (ligase route): step 1/1.</text>
</comment>
<dbReference type="GO" id="GO:0006104">
    <property type="term" value="P:succinyl-CoA metabolic process"/>
    <property type="evidence" value="ECO:0007669"/>
    <property type="project" value="TreeGrafter"/>
</dbReference>
<dbReference type="FunFam" id="3.40.50.261:FF:000001">
    <property type="entry name" value="Succinate--CoA ligase [ADP-forming] subunit beta"/>
    <property type="match status" value="1"/>
</dbReference>
<comment type="cofactor">
    <cofactor evidence="13">
        <name>Mg(2+)</name>
        <dbReference type="ChEBI" id="CHEBI:18420"/>
    </cofactor>
    <text evidence="13">Binds 1 Mg(2+) ion per subunit.</text>
</comment>
<dbReference type="PIRSF" id="PIRSF001554">
    <property type="entry name" value="SucCS_beta"/>
    <property type="match status" value="1"/>
</dbReference>
<comment type="catalytic activity">
    <reaction evidence="13">
        <text>succinate + ATP + CoA = succinyl-CoA + ADP + phosphate</text>
        <dbReference type="Rhea" id="RHEA:17661"/>
        <dbReference type="ChEBI" id="CHEBI:30031"/>
        <dbReference type="ChEBI" id="CHEBI:30616"/>
        <dbReference type="ChEBI" id="CHEBI:43474"/>
        <dbReference type="ChEBI" id="CHEBI:57287"/>
        <dbReference type="ChEBI" id="CHEBI:57292"/>
        <dbReference type="ChEBI" id="CHEBI:456216"/>
        <dbReference type="EC" id="6.2.1.5"/>
    </reaction>
</comment>
<dbReference type="InterPro" id="IPR034723">
    <property type="entry name" value="Succ_CoA_betaA_euk"/>
</dbReference>
<dbReference type="HAMAP" id="MF_00558">
    <property type="entry name" value="Succ_CoA_beta"/>
    <property type="match status" value="1"/>
</dbReference>
<protein>
    <recommendedName>
        <fullName evidence="13">Succinate--CoA ligase [ADP-forming] subunit beta, mitochondrial</fullName>
        <ecNumber evidence="13">6.2.1.5</ecNumber>
    </recommendedName>
    <alternativeName>
        <fullName evidence="13">ATP-specific succinyl-CoA synthetase subunit beta</fullName>
        <shortName evidence="13">A-SCS</shortName>
    </alternativeName>
    <alternativeName>
        <fullName evidence="13">Succinyl-CoA synthetase beta-A chain</fullName>
        <shortName evidence="13">SCS-betaA</shortName>
    </alternativeName>
</protein>
<evidence type="ECO:0000259" key="15">
    <source>
        <dbReference type="Pfam" id="PF08442"/>
    </source>
</evidence>
<dbReference type="NCBIfam" id="NF001913">
    <property type="entry name" value="PRK00696.1"/>
    <property type="match status" value="1"/>
</dbReference>
<evidence type="ECO:0000256" key="9">
    <source>
        <dbReference type="ARBA" id="ARBA00023128"/>
    </source>
</evidence>
<keyword evidence="7 13" id="KW-0460">Magnesium</keyword>
<dbReference type="PANTHER" id="PTHR11815">
    <property type="entry name" value="SUCCINYL-COA SYNTHETASE BETA CHAIN"/>
    <property type="match status" value="1"/>
</dbReference>
<dbReference type="InterPro" id="IPR005811">
    <property type="entry name" value="SUCC_ACL_C"/>
</dbReference>
<feature type="binding site" evidence="13">
    <location>
        <begin position="365"/>
        <end position="367"/>
    </location>
    <ligand>
        <name>substrate</name>
        <note>ligand shared with subunit alpha</note>
    </ligand>
</feature>
<evidence type="ECO:0000256" key="8">
    <source>
        <dbReference type="ARBA" id="ARBA00022946"/>
    </source>
</evidence>
<feature type="binding site" evidence="13">
    <location>
        <position position="308"/>
    </location>
    <ligand>
        <name>substrate</name>
        <note>ligand shared with subunit alpha</note>
    </ligand>
</feature>
<dbReference type="InterPro" id="IPR005809">
    <property type="entry name" value="Succ_CoA_ligase-like_bsu"/>
</dbReference>
<reference evidence="16" key="1">
    <citation type="submission" date="2015-11" db="EMBL/GenBank/DDBJ databases">
        <title>De novo transcriptome assembly of four potential Pierce s Disease insect vectors from Arizona vineyards.</title>
        <authorList>
            <person name="Tassone E.E."/>
        </authorList>
    </citation>
    <scope>NUCLEOTIDE SEQUENCE</scope>
</reference>
<accession>A0A1B6FSU6</accession>
<comment type="subunit">
    <text evidence="13">Heterodimer of an alpha and a beta subunit. The beta subunit determines specificity for ATP.</text>
</comment>
<dbReference type="SUPFAM" id="SSF56059">
    <property type="entry name" value="Glutathione synthetase ATP-binding domain-like"/>
    <property type="match status" value="1"/>
</dbReference>
<feature type="domain" description="ATP-citrate synthase/succinyl-CoA ligase C-terminal" evidence="14">
    <location>
        <begin position="306"/>
        <end position="423"/>
    </location>
</feature>
<dbReference type="PROSITE" id="PS01217">
    <property type="entry name" value="SUCCINYL_COA_LIG_3"/>
    <property type="match status" value="1"/>
</dbReference>
<dbReference type="GO" id="GO:0006099">
    <property type="term" value="P:tricarboxylic acid cycle"/>
    <property type="evidence" value="ECO:0007669"/>
    <property type="project" value="UniProtKB-UniRule"/>
</dbReference>
<dbReference type="PANTHER" id="PTHR11815:SF1">
    <property type="entry name" value="SUCCINATE--COA LIGASE [ADP-FORMING] SUBUNIT BETA, MITOCHONDRIAL"/>
    <property type="match status" value="1"/>
</dbReference>
<dbReference type="AlphaFoldDB" id="A0A1B6FSU6"/>
<feature type="domain" description="ATP-grasp fold succinyl-CoA synthetase-type" evidence="15">
    <location>
        <begin position="40"/>
        <end position="246"/>
    </location>
</feature>
<dbReference type="SUPFAM" id="SSF52210">
    <property type="entry name" value="Succinyl-CoA synthetase domains"/>
    <property type="match status" value="1"/>
</dbReference>
<keyword evidence="6 13" id="KW-0067">ATP-binding</keyword>
<gene>
    <name evidence="16" type="ORF">g.22201</name>
</gene>
<evidence type="ECO:0000259" key="14">
    <source>
        <dbReference type="Pfam" id="PF00549"/>
    </source>
</evidence>
<dbReference type="FunFam" id="3.30.1490.20:FF:000004">
    <property type="entry name" value="Succinate--CoA ligase [ADP-forming] subunit beta, mitochondrial"/>
    <property type="match status" value="1"/>
</dbReference>
<comment type="subunit">
    <text evidence="12">Heterodimer of an alpha and a beta subunit. The beta subunit determines specificity for GTP.</text>
</comment>
<dbReference type="InterPro" id="IPR017866">
    <property type="entry name" value="Succ-CoA_synthase_bsu_CS"/>
</dbReference>
<feature type="site" description="Important for substrate specificity" evidence="13">
    <location>
        <position position="80"/>
    </location>
</feature>
<dbReference type="InterPro" id="IPR016102">
    <property type="entry name" value="Succinyl-CoA_synth-like"/>
</dbReference>
<dbReference type="GO" id="GO:0004776">
    <property type="term" value="F:succinate-CoA ligase (GDP-forming) activity"/>
    <property type="evidence" value="ECO:0007669"/>
    <property type="project" value="UniProtKB-EC"/>
</dbReference>
<feature type="binding site" evidence="13">
    <location>
        <position position="84"/>
    </location>
    <ligand>
        <name>ATP</name>
        <dbReference type="ChEBI" id="CHEBI:30616"/>
    </ligand>
</feature>
<comment type="function">
    <text evidence="13">ATP-specific succinyl-CoA synthetase functions in the citric acid cycle (TCA), coupling the hydrolysis of succinyl-CoA to the synthesis of ATP and thus represents the only step of substrate-level phosphorylation in the TCA. The beta subunit provides nucleotide specificity of the enzyme and binds the substrate succinate, while the binding sites for coenzyme A and phosphate are found in the alpha subunit.</text>
</comment>
<dbReference type="FunFam" id="3.30.470.20:FF:000002">
    <property type="entry name" value="Succinate--CoA ligase [ADP-forming] subunit beta"/>
    <property type="match status" value="1"/>
</dbReference>
<sequence length="448" mass="49226">MFMSQQVLRLSSRAFIVIAGRPTARVLLVPRFHPIERNLNVHEHISFTLLRDAGIPVPQFGVAKTKQEAGNIARQLNLKDIVLKSQVLAGGRGKGHFKQSNKGGIQMCFSPEEAEDLTGQMLGDFLITKQTGEAGRICNAVMVCERKYPRREFYFAIMMERTFGGPVVIASSEGGVEIEEVAAHNPTAIIYQPVDITQGLTKETALSVVDKVGLQGQREQIADMLLKLYDLFIKKDAMLIEINPFAEDVTGNYYCLDCKTKFDDSSDYRQKELFALRDWSQEDKKEERAAKANLNYIALDGNIACMVNGAGLAMATMDIIKLHGGNPANFLDVGGGSSAKQVKEAFEILVSDPKVTTIFVNIFGGIMRCDIIAEGIIAAARELRLKVPIVCRLQGTNVDKGSDLIAKSGLKIISVKDFDEAARLSVKLSAIVNLARDINLDVNFGIPQ</sequence>
<dbReference type="Gene3D" id="3.30.470.20">
    <property type="entry name" value="ATP-grasp fold, B domain"/>
    <property type="match status" value="1"/>
</dbReference>
<organism evidence="16">
    <name type="scientific">Cuerna arida</name>
    <dbReference type="NCBI Taxonomy" id="1464854"/>
    <lineage>
        <taxon>Eukaryota</taxon>
        <taxon>Metazoa</taxon>
        <taxon>Ecdysozoa</taxon>
        <taxon>Arthropoda</taxon>
        <taxon>Hexapoda</taxon>
        <taxon>Insecta</taxon>
        <taxon>Pterygota</taxon>
        <taxon>Neoptera</taxon>
        <taxon>Paraneoptera</taxon>
        <taxon>Hemiptera</taxon>
        <taxon>Auchenorrhyncha</taxon>
        <taxon>Membracoidea</taxon>
        <taxon>Cicadellidae</taxon>
        <taxon>Cicadellinae</taxon>
        <taxon>Proconiini</taxon>
        <taxon>Cuerna</taxon>
    </lineage>
</organism>
<evidence type="ECO:0000313" key="16">
    <source>
        <dbReference type="EMBL" id="JAS53258.1"/>
    </source>
</evidence>
<dbReference type="NCBIfam" id="TIGR01016">
    <property type="entry name" value="sucCoAbeta"/>
    <property type="match status" value="1"/>
</dbReference>
<keyword evidence="3 13" id="KW-0436">Ligase</keyword>
<comment type="subcellular location">
    <subcellularLocation>
        <location evidence="13">Mitochondrion</location>
    </subcellularLocation>
</comment>
<dbReference type="Pfam" id="PF00549">
    <property type="entry name" value="Ligase_CoA"/>
    <property type="match status" value="1"/>
</dbReference>
<evidence type="ECO:0000256" key="1">
    <source>
        <dbReference type="ARBA" id="ARBA00005064"/>
    </source>
</evidence>
<dbReference type="UniPathway" id="UPA00223">
    <property type="reaction ID" value="UER00999"/>
</dbReference>
<keyword evidence="4 13" id="KW-0479">Metal-binding</keyword>
<dbReference type="GO" id="GO:0005739">
    <property type="term" value="C:mitochondrion"/>
    <property type="evidence" value="ECO:0007669"/>
    <property type="project" value="UniProtKB-SubCell"/>
</dbReference>
<evidence type="ECO:0000256" key="4">
    <source>
        <dbReference type="ARBA" id="ARBA00022723"/>
    </source>
</evidence>
<comment type="similarity">
    <text evidence="13">Belongs to the succinate/malate CoA ligase beta subunit family. ATP-specific subunit beta subfamily.</text>
</comment>
<dbReference type="Gene3D" id="3.30.1490.20">
    <property type="entry name" value="ATP-grasp fold, A domain"/>
    <property type="match status" value="1"/>
</dbReference>
<dbReference type="GO" id="GO:0004775">
    <property type="term" value="F:succinate-CoA ligase (ADP-forming) activity"/>
    <property type="evidence" value="ECO:0007669"/>
    <property type="project" value="UniProtKB-UniRule"/>
</dbReference>
<dbReference type="EMBL" id="GECZ01016511">
    <property type="protein sequence ID" value="JAS53258.1"/>
    <property type="molecule type" value="Transcribed_RNA"/>
</dbReference>
<keyword evidence="2 13" id="KW-0816">Tricarboxylic acid cycle</keyword>
<evidence type="ECO:0000256" key="11">
    <source>
        <dbReference type="ARBA" id="ARBA00053833"/>
    </source>
</evidence>
<keyword evidence="9 13" id="KW-0496">Mitochondrion</keyword>
<comment type="catalytic activity">
    <reaction evidence="10">
        <text>GTP + succinate + CoA = succinyl-CoA + GDP + phosphate</text>
        <dbReference type="Rhea" id="RHEA:22120"/>
        <dbReference type="ChEBI" id="CHEBI:30031"/>
        <dbReference type="ChEBI" id="CHEBI:37565"/>
        <dbReference type="ChEBI" id="CHEBI:43474"/>
        <dbReference type="ChEBI" id="CHEBI:57287"/>
        <dbReference type="ChEBI" id="CHEBI:57292"/>
        <dbReference type="ChEBI" id="CHEBI:58189"/>
        <dbReference type="EC" id="6.2.1.4"/>
    </reaction>
</comment>
<feature type="binding site" evidence="13">
    <location>
        <position position="257"/>
    </location>
    <ligand>
        <name>Mg(2+)</name>
        <dbReference type="ChEBI" id="CHEBI:18420"/>
    </ligand>
</feature>
<evidence type="ECO:0000256" key="12">
    <source>
        <dbReference type="ARBA" id="ARBA00063570"/>
    </source>
</evidence>
<dbReference type="GO" id="GO:0000287">
    <property type="term" value="F:magnesium ion binding"/>
    <property type="evidence" value="ECO:0007669"/>
    <property type="project" value="UniProtKB-UniRule"/>
</dbReference>
<keyword evidence="8" id="KW-0809">Transit peptide</keyword>
<feature type="binding site" evidence="13">
    <location>
        <position position="243"/>
    </location>
    <ligand>
        <name>Mg(2+)</name>
        <dbReference type="ChEBI" id="CHEBI:18420"/>
    </ligand>
</feature>
<dbReference type="InterPro" id="IPR013650">
    <property type="entry name" value="ATP-grasp_succ-CoA_synth-type"/>
</dbReference>
<dbReference type="EC" id="6.2.1.5" evidence="13"/>
<evidence type="ECO:0000256" key="5">
    <source>
        <dbReference type="ARBA" id="ARBA00022741"/>
    </source>
</evidence>
<evidence type="ECO:0000256" key="2">
    <source>
        <dbReference type="ARBA" id="ARBA00022532"/>
    </source>
</evidence>
<evidence type="ECO:0000256" key="13">
    <source>
        <dbReference type="HAMAP-Rule" id="MF_03220"/>
    </source>
</evidence>
<dbReference type="GO" id="GO:0042709">
    <property type="term" value="C:succinate-CoA ligase complex"/>
    <property type="evidence" value="ECO:0007669"/>
    <property type="project" value="TreeGrafter"/>
</dbReference>
<dbReference type="InterPro" id="IPR013815">
    <property type="entry name" value="ATP_grasp_subdomain_1"/>
</dbReference>
<dbReference type="HAMAP" id="MF_03220">
    <property type="entry name" value="Succ_CoA_betaA_euk"/>
    <property type="match status" value="1"/>
</dbReference>
<dbReference type="Gene3D" id="3.40.50.261">
    <property type="entry name" value="Succinyl-CoA synthetase domains"/>
    <property type="match status" value="1"/>
</dbReference>
<feature type="site" description="Important for substrate specificity" evidence="13">
    <location>
        <position position="148"/>
    </location>
</feature>
<evidence type="ECO:0000256" key="3">
    <source>
        <dbReference type="ARBA" id="ARBA00022598"/>
    </source>
</evidence>
<evidence type="ECO:0000256" key="10">
    <source>
        <dbReference type="ARBA" id="ARBA00052879"/>
    </source>
</evidence>
<dbReference type="Pfam" id="PF08442">
    <property type="entry name" value="ATP-grasp_2"/>
    <property type="match status" value="1"/>
</dbReference>
<name>A0A1B6FSU6_9HEMI</name>
<feature type="binding site" evidence="13">
    <location>
        <begin position="91"/>
        <end position="93"/>
    </location>
    <ligand>
        <name>ATP</name>
        <dbReference type="ChEBI" id="CHEBI:30616"/>
    </ligand>
</feature>
<comment type="function">
    <text evidence="11">GTP-specific succinyl-CoA synthetase functions in the citric acid cycle (TCA), coupling the hydrolysis of succinyl-CoA to the synthesis of GTP and thus represents the only step of substrate-level phosphorylation in the TCA. The beta subunit provides nucleotide specificity of the enzyme and binds the substrate succinate, while the binding sites for coenzyme A and phosphate are found in the alpha subunit.</text>
</comment>
<evidence type="ECO:0000256" key="6">
    <source>
        <dbReference type="ARBA" id="ARBA00022840"/>
    </source>
</evidence>